<dbReference type="GO" id="GO:0008081">
    <property type="term" value="F:phosphoric diester hydrolase activity"/>
    <property type="evidence" value="ECO:0007669"/>
    <property type="project" value="InterPro"/>
</dbReference>
<dbReference type="AlphaFoldDB" id="A0A8I3NZ43"/>
<dbReference type="CDD" id="cd08616">
    <property type="entry name" value="PI-PLCXD1c"/>
    <property type="match status" value="1"/>
</dbReference>
<gene>
    <name evidence="1" type="primary">PLCXD1</name>
</gene>
<dbReference type="SMART" id="SM00148">
    <property type="entry name" value="PLCXc"/>
    <property type="match status" value="1"/>
</dbReference>
<dbReference type="PANTHER" id="PTHR13593:SF24">
    <property type="entry name" value="PI-PLC X DOMAIN-CONTAINING PROTEIN 1"/>
    <property type="match status" value="1"/>
</dbReference>
<dbReference type="Proteomes" id="UP000805418">
    <property type="component" value="Chromosome X"/>
</dbReference>
<dbReference type="InterPro" id="IPR051057">
    <property type="entry name" value="PI-PLC_domain"/>
</dbReference>
<dbReference type="InterPro" id="IPR042158">
    <property type="entry name" value="PLCXD1/2/3"/>
</dbReference>
<dbReference type="Pfam" id="PF26146">
    <property type="entry name" value="PI-PLC_X"/>
    <property type="match status" value="1"/>
</dbReference>
<dbReference type="PROSITE" id="PS50007">
    <property type="entry name" value="PIPLC_X_DOMAIN"/>
    <property type="match status" value="1"/>
</dbReference>
<dbReference type="OrthoDB" id="1046782at2759"/>
<reference evidence="1" key="1">
    <citation type="submission" date="2020-03" db="EMBL/GenBank/DDBJ databases">
        <title>Long-read based genome assembly of a Labrador retriever dog.</title>
        <authorList>
            <person name="Eory L."/>
            <person name="Zhang W."/>
            <person name="Schoenebeck J."/>
        </authorList>
    </citation>
    <scope>NUCLEOTIDE SEQUENCE [LARGE SCALE GENOMIC DNA]</scope>
    <source>
        <strain evidence="1">Labrador retriever</strain>
    </source>
</reference>
<dbReference type="GO" id="GO:0006629">
    <property type="term" value="P:lipid metabolic process"/>
    <property type="evidence" value="ECO:0007669"/>
    <property type="project" value="InterPro"/>
</dbReference>
<evidence type="ECO:0000313" key="2">
    <source>
        <dbReference type="Proteomes" id="UP000805418"/>
    </source>
</evidence>
<dbReference type="InterPro" id="IPR000909">
    <property type="entry name" value="PLipase_C_PInositol-sp_X_dom"/>
</dbReference>
<evidence type="ECO:0000313" key="1">
    <source>
        <dbReference type="Ensembl" id="ENSCAFP00845026972.1"/>
    </source>
</evidence>
<reference evidence="1" key="2">
    <citation type="submission" date="2025-08" db="UniProtKB">
        <authorList>
            <consortium name="Ensembl"/>
        </authorList>
    </citation>
    <scope>IDENTIFICATION</scope>
    <source>
        <strain evidence="1">Boxer</strain>
    </source>
</reference>
<dbReference type="PANTHER" id="PTHR13593">
    <property type="match status" value="1"/>
</dbReference>
<proteinExistence type="predicted"/>
<reference evidence="1" key="3">
    <citation type="submission" date="2025-09" db="UniProtKB">
        <authorList>
            <consortium name="Ensembl"/>
        </authorList>
    </citation>
    <scope>IDENTIFICATION</scope>
    <source>
        <strain evidence="1">Boxer</strain>
    </source>
</reference>
<dbReference type="SUPFAM" id="SSF51695">
    <property type="entry name" value="PLC-like phosphodiesterases"/>
    <property type="match status" value="1"/>
</dbReference>
<protein>
    <submittedName>
        <fullName evidence="1">Phosphatidylinositol specific phospholipase C X domain containing 1</fullName>
    </submittedName>
</protein>
<dbReference type="Gene3D" id="3.20.20.190">
    <property type="entry name" value="Phosphatidylinositol (PI) phosphodiesterase"/>
    <property type="match status" value="1"/>
</dbReference>
<keyword evidence="2" id="KW-1185">Reference proteome</keyword>
<accession>A0A8I3NZ43</accession>
<organism evidence="1 2">
    <name type="scientific">Canis lupus familiaris</name>
    <name type="common">Dog</name>
    <name type="synonym">Canis familiaris</name>
    <dbReference type="NCBI Taxonomy" id="9615"/>
    <lineage>
        <taxon>Eukaryota</taxon>
        <taxon>Metazoa</taxon>
        <taxon>Chordata</taxon>
        <taxon>Craniata</taxon>
        <taxon>Vertebrata</taxon>
        <taxon>Euteleostomi</taxon>
        <taxon>Mammalia</taxon>
        <taxon>Eutheria</taxon>
        <taxon>Laurasiatheria</taxon>
        <taxon>Carnivora</taxon>
        <taxon>Caniformia</taxon>
        <taxon>Canidae</taxon>
        <taxon>Canis</taxon>
    </lineage>
</organism>
<name>A0A8I3NZ43_CANLF</name>
<dbReference type="GeneTree" id="ENSGT00940000161625"/>
<dbReference type="InterPro" id="IPR017946">
    <property type="entry name" value="PLC-like_Pdiesterase_TIM-brl"/>
</dbReference>
<dbReference type="Ensembl" id="ENSCAFT00845034438.1">
    <property type="protein sequence ID" value="ENSCAFP00845026972.1"/>
    <property type="gene ID" value="ENSCAFG00845019526.1"/>
</dbReference>
<sequence>MGGQLSASGSFQSLPCTTNADWMSALCPLLWDVPLHHLSIPGSHDTMTYCLNKNSPISQTQSRLLQLLDKVLPCVTRPLVLKWSTTQVLNVTEQLDAGVRYLDLRIAHMLVGSEKNLHFVHMVYTTVLVEDTLTEISEWLESHPREVVILACRNFEGMTEDLHEYLVACIKNIFGDMLCPRGEVPTLRQLWARGQQVIVSYEEASVVSRHAELWPGIPYWWGDQVKAQELIRYLERMKSCGRPGEECRPRESPVRVHVGGLFVAGINLTENLAYVLGHPSESLQKMTLPSLPCLRAWVREQCPGPGARCTNVIAGDFIGADSFVGDVVGLNAKLLHR</sequence>